<protein>
    <recommendedName>
        <fullName evidence="1">DUF6745 domain-containing protein</fullName>
    </recommendedName>
</protein>
<sequence>MESYISDIISYYYNLGDFQPPAEIAFAQTPAEFSKHLAVLAAKDGCDSLHSKILDGFRQKILAPLSTWLQRHNLTSAYHSVFNAHYRTRFLNLKHQRDSLITALLPSAVVAEKIRKIPQHDFLAATYIEAVFIDFLKNFSQLHPFEGQTGLFLELYRRPIGFLSFFTPDTALVLRWPDAFETMVDGTLHSAVGPALQWVEEKHYFYSGWKIPPEFYENPKLVKPSTVLGEANVEKRRAYMEILGSSRYAELLDLEIKDQSIDRYGNLIELYRTRTVDELAREHLQFVKVTCPSTGRNYMLCVPPTIATAREAVAWTFGKHPDDYNPLLET</sequence>
<keyword evidence="3" id="KW-1185">Reference proteome</keyword>
<dbReference type="EMBL" id="BHZE01000019">
    <property type="protein sequence ID" value="GCD78273.1"/>
    <property type="molecule type" value="Genomic_DNA"/>
</dbReference>
<evidence type="ECO:0000313" key="3">
    <source>
        <dbReference type="Proteomes" id="UP000286715"/>
    </source>
</evidence>
<name>A0A401XMP3_9FLAO</name>
<evidence type="ECO:0000313" key="2">
    <source>
        <dbReference type="EMBL" id="GCD78273.1"/>
    </source>
</evidence>
<accession>A0A401XMP3</accession>
<organism evidence="2 3">
    <name type="scientific">Thermaurantimonas aggregans</name>
    <dbReference type="NCBI Taxonomy" id="2173829"/>
    <lineage>
        <taxon>Bacteria</taxon>
        <taxon>Pseudomonadati</taxon>
        <taxon>Bacteroidota</taxon>
        <taxon>Flavobacteriia</taxon>
        <taxon>Flavobacteriales</taxon>
        <taxon>Schleiferiaceae</taxon>
        <taxon>Thermaurantimonas</taxon>
    </lineage>
</organism>
<dbReference type="OrthoDB" id="871648at2"/>
<proteinExistence type="predicted"/>
<dbReference type="Proteomes" id="UP000286715">
    <property type="component" value="Unassembled WGS sequence"/>
</dbReference>
<evidence type="ECO:0000259" key="1">
    <source>
        <dbReference type="Pfam" id="PF20530"/>
    </source>
</evidence>
<comment type="caution">
    <text evidence="2">The sequence shown here is derived from an EMBL/GenBank/DDBJ whole genome shotgun (WGS) entry which is preliminary data.</text>
</comment>
<dbReference type="InterPro" id="IPR046633">
    <property type="entry name" value="DUF6745"/>
</dbReference>
<reference evidence="2 3" key="1">
    <citation type="submission" date="2018-11" db="EMBL/GenBank/DDBJ databases">
        <title>Schleiferia aggregans sp. nov., a moderately thermophilic heterotrophic bacterium isolated from microbial mats at a terrestrial hot spring.</title>
        <authorList>
            <person name="Iino T."/>
            <person name="Ohkuma M."/>
            <person name="Haruta S."/>
        </authorList>
    </citation>
    <scope>NUCLEOTIDE SEQUENCE [LARGE SCALE GENOMIC DNA]</scope>
    <source>
        <strain evidence="2 3">LA</strain>
    </source>
</reference>
<gene>
    <name evidence="2" type="ORF">JCM31826_17550</name>
</gene>
<dbReference type="Pfam" id="PF20530">
    <property type="entry name" value="DUF6745"/>
    <property type="match status" value="1"/>
</dbReference>
<feature type="domain" description="DUF6745" evidence="1">
    <location>
        <begin position="170"/>
        <end position="330"/>
    </location>
</feature>
<dbReference type="AlphaFoldDB" id="A0A401XMP3"/>
<dbReference type="RefSeq" id="WP_124398333.1">
    <property type="nucleotide sequence ID" value="NZ_BHZE01000019.1"/>
</dbReference>